<feature type="domain" description="PPIase FKBP-type" evidence="8">
    <location>
        <begin position="159"/>
        <end position="244"/>
    </location>
</feature>
<evidence type="ECO:0000256" key="7">
    <source>
        <dbReference type="PROSITE-ProRule" id="PRU00277"/>
    </source>
</evidence>
<comment type="catalytic activity">
    <reaction evidence="1 7">
        <text>[protein]-peptidylproline (omega=180) = [protein]-peptidylproline (omega=0)</text>
        <dbReference type="Rhea" id="RHEA:16237"/>
        <dbReference type="Rhea" id="RHEA-COMP:10747"/>
        <dbReference type="Rhea" id="RHEA-COMP:10748"/>
        <dbReference type="ChEBI" id="CHEBI:83833"/>
        <dbReference type="ChEBI" id="CHEBI:83834"/>
        <dbReference type="EC" id="5.2.1.8"/>
    </reaction>
</comment>
<dbReference type="GO" id="GO:0003755">
    <property type="term" value="F:peptidyl-prolyl cis-trans isomerase activity"/>
    <property type="evidence" value="ECO:0007669"/>
    <property type="project" value="UniProtKB-KW"/>
</dbReference>
<feature type="domain" description="PPIase FKBP-type" evidence="8">
    <location>
        <begin position="43"/>
        <end position="131"/>
    </location>
</feature>
<evidence type="ECO:0000256" key="1">
    <source>
        <dbReference type="ARBA" id="ARBA00000971"/>
    </source>
</evidence>
<keyword evidence="3" id="KW-0677">Repeat</keyword>
<dbReference type="InterPro" id="IPR011990">
    <property type="entry name" value="TPR-like_helical_dom_sf"/>
</dbReference>
<dbReference type="InterPro" id="IPR001179">
    <property type="entry name" value="PPIase_FKBP_dom"/>
</dbReference>
<evidence type="ECO:0000259" key="8">
    <source>
        <dbReference type="PROSITE" id="PS50059"/>
    </source>
</evidence>
<proteinExistence type="predicted"/>
<dbReference type="AlphaFoldDB" id="A0A7J7MAF3"/>
<reference evidence="9 10" key="1">
    <citation type="journal article" date="2020" name="IScience">
        <title>Genome Sequencing of the Endangered Kingdonia uniflora (Circaeasteraceae, Ranunculales) Reveals Potential Mechanisms of Evolutionary Specialization.</title>
        <authorList>
            <person name="Sun Y."/>
            <person name="Deng T."/>
            <person name="Zhang A."/>
            <person name="Moore M.J."/>
            <person name="Landis J.B."/>
            <person name="Lin N."/>
            <person name="Zhang H."/>
            <person name="Zhang X."/>
            <person name="Huang J."/>
            <person name="Zhang X."/>
            <person name="Sun H."/>
            <person name="Wang H."/>
        </authorList>
    </citation>
    <scope>NUCLEOTIDE SEQUENCE [LARGE SCALE GENOMIC DNA]</scope>
    <source>
        <strain evidence="9">TB1705</strain>
        <tissue evidence="9">Leaf</tissue>
    </source>
</reference>
<dbReference type="InterPro" id="IPR050754">
    <property type="entry name" value="FKBP4/5/8-like"/>
</dbReference>
<evidence type="ECO:0000256" key="2">
    <source>
        <dbReference type="ARBA" id="ARBA00013194"/>
    </source>
</evidence>
<comment type="caution">
    <text evidence="9">The sequence shown here is derived from an EMBL/GenBank/DDBJ whole genome shotgun (WGS) entry which is preliminary data.</text>
</comment>
<dbReference type="Gene3D" id="3.10.50.40">
    <property type="match status" value="3"/>
</dbReference>
<dbReference type="InterPro" id="IPR046357">
    <property type="entry name" value="PPIase_dom_sf"/>
</dbReference>
<dbReference type="PANTHER" id="PTHR46512:SF11">
    <property type="entry name" value="PEPTIDYLPROLYL ISOMERASE"/>
    <property type="match status" value="1"/>
</dbReference>
<sequence>MVLPLSTETKFPDMEIGNQGLTKRLLQPGTSWKTPFLGDEVQVPNFAVHYSGGVENGPSFDSSRDKGTPFKFKLGQFEVIRGWDEGIATMKKGERAVFKIPPNLGYGEVGCQPLVPPNSTLIFDVELLMWNNIRDLCADGGIMKKTITEGEGWTTPKDSDEVLVKYEVRLENGTVVSKSDSGVEFHVSEGYLCPAISIAIKTMRKGEIVELSVRFSYGDGATKSMSEVPHNSNLTIDLELVSWKSVMDVTDDKRVTKKIIKEGEGYDHPNEGSVVKVNYTCKLEDETVIERKGSEDDPFEFLCFEEKFHEGLDRAVVTMRKGERSTVTIFSDYEFNGSDLTVVPPNSMLIYEVELISFTKETPYWKMETLEKLELSERKKDNGNNLFKAGKFWCASKTYEKESCLPKLSSESHANSGFQAAKCVELDHSFTDEEKTQANALQISCNLNNAACKLKLGEYVEAAALCTKVELLSIISSA</sequence>
<evidence type="ECO:0000313" key="10">
    <source>
        <dbReference type="Proteomes" id="UP000541444"/>
    </source>
</evidence>
<dbReference type="OrthoDB" id="1902587at2759"/>
<protein>
    <recommendedName>
        <fullName evidence="2 7">peptidylprolyl isomerase</fullName>
        <ecNumber evidence="2 7">5.2.1.8</ecNumber>
    </recommendedName>
</protein>
<dbReference type="SUPFAM" id="SSF54534">
    <property type="entry name" value="FKBP-like"/>
    <property type="match status" value="3"/>
</dbReference>
<accession>A0A7J7MAF3</accession>
<gene>
    <name evidence="9" type="ORF">GIB67_010439</name>
</gene>
<organism evidence="9 10">
    <name type="scientific">Kingdonia uniflora</name>
    <dbReference type="NCBI Taxonomy" id="39325"/>
    <lineage>
        <taxon>Eukaryota</taxon>
        <taxon>Viridiplantae</taxon>
        <taxon>Streptophyta</taxon>
        <taxon>Embryophyta</taxon>
        <taxon>Tracheophyta</taxon>
        <taxon>Spermatophyta</taxon>
        <taxon>Magnoliopsida</taxon>
        <taxon>Ranunculales</taxon>
        <taxon>Circaeasteraceae</taxon>
        <taxon>Kingdonia</taxon>
    </lineage>
</organism>
<evidence type="ECO:0000256" key="3">
    <source>
        <dbReference type="ARBA" id="ARBA00022737"/>
    </source>
</evidence>
<dbReference type="EC" id="5.2.1.8" evidence="2 7"/>
<dbReference type="Proteomes" id="UP000541444">
    <property type="component" value="Unassembled WGS sequence"/>
</dbReference>
<name>A0A7J7MAF3_9MAGN</name>
<dbReference type="Pfam" id="PF00254">
    <property type="entry name" value="FKBP_C"/>
    <property type="match status" value="3"/>
</dbReference>
<evidence type="ECO:0000256" key="4">
    <source>
        <dbReference type="ARBA" id="ARBA00022803"/>
    </source>
</evidence>
<evidence type="ECO:0000256" key="5">
    <source>
        <dbReference type="ARBA" id="ARBA00023110"/>
    </source>
</evidence>
<evidence type="ECO:0000256" key="6">
    <source>
        <dbReference type="ARBA" id="ARBA00023235"/>
    </source>
</evidence>
<dbReference type="FunFam" id="3.10.50.40:FF:000006">
    <property type="entry name" value="Peptidyl-prolyl cis-trans isomerase"/>
    <property type="match status" value="1"/>
</dbReference>
<dbReference type="EMBL" id="JACGCM010001659">
    <property type="protein sequence ID" value="KAF6151865.1"/>
    <property type="molecule type" value="Genomic_DNA"/>
</dbReference>
<dbReference type="Gene3D" id="1.25.40.10">
    <property type="entry name" value="Tetratricopeptide repeat domain"/>
    <property type="match status" value="1"/>
</dbReference>
<dbReference type="PROSITE" id="PS50059">
    <property type="entry name" value="FKBP_PPIASE"/>
    <property type="match status" value="3"/>
</dbReference>
<keyword evidence="4" id="KW-0802">TPR repeat</keyword>
<keyword evidence="6 7" id="KW-0413">Isomerase</keyword>
<evidence type="ECO:0000313" key="9">
    <source>
        <dbReference type="EMBL" id="KAF6151865.1"/>
    </source>
</evidence>
<keyword evidence="10" id="KW-1185">Reference proteome</keyword>
<keyword evidence="5 7" id="KW-0697">Rotamase</keyword>
<dbReference type="PANTHER" id="PTHR46512">
    <property type="entry name" value="PEPTIDYLPROLYL ISOMERASE"/>
    <property type="match status" value="1"/>
</dbReference>
<feature type="domain" description="PPIase FKBP-type" evidence="8">
    <location>
        <begin position="272"/>
        <end position="359"/>
    </location>
</feature>